<evidence type="ECO:0000256" key="2">
    <source>
        <dbReference type="ARBA" id="ARBA00009370"/>
    </source>
</evidence>
<sequence>MNDTIEDPVDQRSVPARVGVAALNLILPGLGLIRVGDRHGAALTFMAQFALAALVTFGLGHLPISGYGVAVAALVLVIALFGAVYVVPIMLTWRKSRLRGPTRWWSRWYALALIAVVVLGLWERVPPMMHHFYKPFFAPSDSMAPTIGSGDKFVVDMRWRGPPKRGDVIVFQAADSVRVSRIAAIAGDRIAMRAGLPIVNGVPVAQHTEGRVMVDDIEGRHPATILTERLPGERSSHRILDTDTSLFDDTREVTVPPGHVFVLGDNRDRSADSRVPLEQQGVGMVPTTTIIGRAMYLYWSSNRAKIGDRLDR</sequence>
<dbReference type="PRINTS" id="PR00727">
    <property type="entry name" value="LEADERPTASE"/>
</dbReference>
<evidence type="ECO:0000259" key="7">
    <source>
        <dbReference type="Pfam" id="PF10502"/>
    </source>
</evidence>
<reference evidence="8 9" key="1">
    <citation type="submission" date="2018-04" db="EMBL/GenBank/DDBJ databases">
        <title>Genomic Encyclopedia of Type Strains, Phase III (KMG-III): the genomes of soil and plant-associated and newly described type strains.</title>
        <authorList>
            <person name="Whitman W."/>
        </authorList>
    </citation>
    <scope>NUCLEOTIDE SEQUENCE [LARGE SCALE GENOMIC DNA]</scope>
    <source>
        <strain evidence="8 9">MA-olki</strain>
    </source>
</reference>
<dbReference type="GO" id="GO:0016020">
    <property type="term" value="C:membrane"/>
    <property type="evidence" value="ECO:0007669"/>
    <property type="project" value="UniProtKB-SubCell"/>
</dbReference>
<evidence type="ECO:0000313" key="8">
    <source>
        <dbReference type="EMBL" id="PTW44755.1"/>
    </source>
</evidence>
<dbReference type="PROSITE" id="PS00761">
    <property type="entry name" value="SPASE_I_3"/>
    <property type="match status" value="1"/>
</dbReference>
<evidence type="ECO:0000256" key="3">
    <source>
        <dbReference type="ARBA" id="ARBA00013208"/>
    </source>
</evidence>
<accession>A0A2T5TZT8</accession>
<evidence type="ECO:0000256" key="6">
    <source>
        <dbReference type="RuleBase" id="RU362042"/>
    </source>
</evidence>
<comment type="subcellular location">
    <subcellularLocation>
        <location evidence="6">Membrane</location>
        <topology evidence="6">Single-pass type II membrane protein</topology>
    </subcellularLocation>
</comment>
<feature type="transmembrane region" description="Helical" evidence="6">
    <location>
        <begin position="14"/>
        <end position="33"/>
    </location>
</feature>
<evidence type="ECO:0000256" key="5">
    <source>
        <dbReference type="ARBA" id="ARBA00022801"/>
    </source>
</evidence>
<comment type="caution">
    <text evidence="8">The sequence shown here is derived from an EMBL/GenBank/DDBJ whole genome shotgun (WGS) entry which is preliminary data.</text>
</comment>
<dbReference type="SUPFAM" id="SSF51306">
    <property type="entry name" value="LexA/Signal peptidase"/>
    <property type="match status" value="1"/>
</dbReference>
<dbReference type="EMBL" id="QAYE01000009">
    <property type="protein sequence ID" value="PTW44755.1"/>
    <property type="molecule type" value="Genomic_DNA"/>
</dbReference>
<dbReference type="EC" id="3.4.21.89" evidence="3 6"/>
<dbReference type="PANTHER" id="PTHR43390:SF1">
    <property type="entry name" value="CHLOROPLAST PROCESSING PEPTIDASE"/>
    <property type="match status" value="1"/>
</dbReference>
<dbReference type="Gene3D" id="2.10.109.10">
    <property type="entry name" value="Umud Fragment, subunit A"/>
    <property type="match status" value="1"/>
</dbReference>
<feature type="domain" description="Peptidase S26" evidence="7">
    <location>
        <begin position="110"/>
        <end position="299"/>
    </location>
</feature>
<dbReference type="GO" id="GO:0006465">
    <property type="term" value="P:signal peptide processing"/>
    <property type="evidence" value="ECO:0007669"/>
    <property type="project" value="InterPro"/>
</dbReference>
<feature type="transmembrane region" description="Helical" evidence="6">
    <location>
        <begin position="40"/>
        <end position="60"/>
    </location>
</feature>
<proteinExistence type="inferred from homology"/>
<organism evidence="8 9">
    <name type="scientific">Sphingomonas faeni</name>
    <dbReference type="NCBI Taxonomy" id="185950"/>
    <lineage>
        <taxon>Bacteria</taxon>
        <taxon>Pseudomonadati</taxon>
        <taxon>Pseudomonadota</taxon>
        <taxon>Alphaproteobacteria</taxon>
        <taxon>Sphingomonadales</taxon>
        <taxon>Sphingomonadaceae</taxon>
        <taxon>Sphingomonas</taxon>
    </lineage>
</organism>
<evidence type="ECO:0000256" key="4">
    <source>
        <dbReference type="ARBA" id="ARBA00019232"/>
    </source>
</evidence>
<dbReference type="PANTHER" id="PTHR43390">
    <property type="entry name" value="SIGNAL PEPTIDASE I"/>
    <property type="match status" value="1"/>
</dbReference>
<dbReference type="InterPro" id="IPR000223">
    <property type="entry name" value="Pept_S26A_signal_pept_1"/>
</dbReference>
<feature type="transmembrane region" description="Helical" evidence="6">
    <location>
        <begin position="105"/>
        <end position="122"/>
    </location>
</feature>
<keyword evidence="6" id="KW-0645">Protease</keyword>
<dbReference type="CDD" id="cd06530">
    <property type="entry name" value="S26_SPase_I"/>
    <property type="match status" value="1"/>
</dbReference>
<name>A0A2T5TZT8_9SPHN</name>
<dbReference type="InterPro" id="IPR019533">
    <property type="entry name" value="Peptidase_S26"/>
</dbReference>
<keyword evidence="6" id="KW-1133">Transmembrane helix</keyword>
<dbReference type="RefSeq" id="WP_107955520.1">
    <property type="nucleotide sequence ID" value="NZ_QAYE01000009.1"/>
</dbReference>
<dbReference type="GeneID" id="91007364"/>
<keyword evidence="5 6" id="KW-0378">Hydrolase</keyword>
<feature type="transmembrane region" description="Helical" evidence="6">
    <location>
        <begin position="66"/>
        <end position="93"/>
    </location>
</feature>
<evidence type="ECO:0000313" key="9">
    <source>
        <dbReference type="Proteomes" id="UP000244013"/>
    </source>
</evidence>
<dbReference type="NCBIfam" id="TIGR02227">
    <property type="entry name" value="sigpep_I_bact"/>
    <property type="match status" value="1"/>
</dbReference>
<evidence type="ECO:0000256" key="1">
    <source>
        <dbReference type="ARBA" id="ARBA00000677"/>
    </source>
</evidence>
<dbReference type="OrthoDB" id="7830750at2"/>
<dbReference type="AlphaFoldDB" id="A0A2T5TZT8"/>
<gene>
    <name evidence="8" type="ORF">C8J25_109185</name>
</gene>
<dbReference type="InterPro" id="IPR036286">
    <property type="entry name" value="LexA/Signal_pep-like_sf"/>
</dbReference>
<dbReference type="InterPro" id="IPR019758">
    <property type="entry name" value="Pept_S26A_signal_pept_1_CS"/>
</dbReference>
<comment type="caution">
    <text evidence="6">Lacks conserved residue(s) required for the propagation of feature annotation.</text>
</comment>
<dbReference type="GO" id="GO:0004252">
    <property type="term" value="F:serine-type endopeptidase activity"/>
    <property type="evidence" value="ECO:0007669"/>
    <property type="project" value="InterPro"/>
</dbReference>
<protein>
    <recommendedName>
        <fullName evidence="4 6">Signal peptidase I</fullName>
        <ecNumber evidence="3 6">3.4.21.89</ecNumber>
    </recommendedName>
</protein>
<dbReference type="GO" id="GO:0009003">
    <property type="term" value="F:signal peptidase activity"/>
    <property type="evidence" value="ECO:0007669"/>
    <property type="project" value="UniProtKB-EC"/>
</dbReference>
<dbReference type="Proteomes" id="UP000244013">
    <property type="component" value="Unassembled WGS sequence"/>
</dbReference>
<keyword evidence="6" id="KW-0812">Transmembrane</keyword>
<keyword evidence="6" id="KW-0472">Membrane</keyword>
<comment type="catalytic activity">
    <reaction evidence="1 6">
        <text>Cleavage of hydrophobic, N-terminal signal or leader sequences from secreted and periplasmic proteins.</text>
        <dbReference type="EC" id="3.4.21.89"/>
    </reaction>
</comment>
<dbReference type="Pfam" id="PF10502">
    <property type="entry name" value="Peptidase_S26"/>
    <property type="match status" value="1"/>
</dbReference>
<comment type="similarity">
    <text evidence="2 6">Belongs to the peptidase S26 family.</text>
</comment>